<keyword evidence="1" id="KW-0106">Calcium</keyword>
<proteinExistence type="predicted"/>
<dbReference type="PROSITE" id="PS00018">
    <property type="entry name" value="EF_HAND_1"/>
    <property type="match status" value="2"/>
</dbReference>
<dbReference type="AlphaFoldDB" id="L7FJJ5"/>
<organism evidence="3 4">
    <name type="scientific">Entamoeba invadens IP1</name>
    <dbReference type="NCBI Taxonomy" id="370355"/>
    <lineage>
        <taxon>Eukaryota</taxon>
        <taxon>Amoebozoa</taxon>
        <taxon>Evosea</taxon>
        <taxon>Archamoebae</taxon>
        <taxon>Mastigamoebida</taxon>
        <taxon>Entamoebidae</taxon>
        <taxon>Entamoeba</taxon>
    </lineage>
</organism>
<gene>
    <name evidence="3" type="ORF">EIN_365810</name>
</gene>
<evidence type="ECO:0000259" key="2">
    <source>
        <dbReference type="PROSITE" id="PS50222"/>
    </source>
</evidence>
<evidence type="ECO:0000313" key="3">
    <source>
        <dbReference type="EMBL" id="ELP84406.1"/>
    </source>
</evidence>
<feature type="domain" description="EF-hand" evidence="2">
    <location>
        <begin position="119"/>
        <end position="154"/>
    </location>
</feature>
<dbReference type="PROSITE" id="PS50222">
    <property type="entry name" value="EF_HAND_2"/>
    <property type="match status" value="1"/>
</dbReference>
<dbReference type="InterPro" id="IPR011992">
    <property type="entry name" value="EF-hand-dom_pair"/>
</dbReference>
<dbReference type="InterPro" id="IPR018247">
    <property type="entry name" value="EF_Hand_1_Ca_BS"/>
</dbReference>
<dbReference type="InterPro" id="IPR002048">
    <property type="entry name" value="EF_hand_dom"/>
</dbReference>
<dbReference type="KEGG" id="eiv:EIN_365810"/>
<dbReference type="EMBL" id="KB207126">
    <property type="protein sequence ID" value="ELP84406.1"/>
    <property type="molecule type" value="Genomic_DNA"/>
</dbReference>
<dbReference type="GO" id="GO:0005509">
    <property type="term" value="F:calcium ion binding"/>
    <property type="evidence" value="ECO:0007669"/>
    <property type="project" value="InterPro"/>
</dbReference>
<dbReference type="Proteomes" id="UP000014680">
    <property type="component" value="Unassembled WGS sequence"/>
</dbReference>
<name>L7FJJ5_ENTIV</name>
<dbReference type="RefSeq" id="XP_004183752.1">
    <property type="nucleotide sequence ID" value="XM_004183704.1"/>
</dbReference>
<dbReference type="SMART" id="SM00054">
    <property type="entry name" value="EFh"/>
    <property type="match status" value="1"/>
</dbReference>
<dbReference type="Pfam" id="PF13499">
    <property type="entry name" value="EF-hand_7"/>
    <property type="match status" value="1"/>
</dbReference>
<accession>L7FJJ5</accession>
<dbReference type="OrthoDB" id="26525at2759"/>
<dbReference type="VEuPathDB" id="AmoebaDB:EIN_365810"/>
<dbReference type="GeneID" id="14883382"/>
<protein>
    <recommendedName>
        <fullName evidence="2">EF-hand domain-containing protein</fullName>
    </recommendedName>
</protein>
<sequence length="154" mass="18374">MSDSDEEFDNSMKKEFVCDNGDVNIEKHFKFMEKYEEEEFDKNILFDHTKFEVLCADTNDNGMLNCKQMEMLSKNNDLFDQNKIKEYVTNLFKWLDKNEDGFLEGTELAKFQKYYERTAAKKKEKNVIKLMDTDKDGKISSEEFVTFFVNFFES</sequence>
<keyword evidence="4" id="KW-1185">Reference proteome</keyword>
<dbReference type="SUPFAM" id="SSF47473">
    <property type="entry name" value="EF-hand"/>
    <property type="match status" value="1"/>
</dbReference>
<evidence type="ECO:0000256" key="1">
    <source>
        <dbReference type="ARBA" id="ARBA00022837"/>
    </source>
</evidence>
<reference evidence="3 4" key="1">
    <citation type="submission" date="2012-10" db="EMBL/GenBank/DDBJ databases">
        <authorList>
            <person name="Zafar N."/>
            <person name="Inman J."/>
            <person name="Hall N."/>
            <person name="Lorenzi H."/>
            <person name="Caler E."/>
        </authorList>
    </citation>
    <scope>NUCLEOTIDE SEQUENCE [LARGE SCALE GENOMIC DNA]</scope>
    <source>
        <strain evidence="3 4">IP1</strain>
    </source>
</reference>
<dbReference type="Gene3D" id="1.10.238.10">
    <property type="entry name" value="EF-hand"/>
    <property type="match status" value="1"/>
</dbReference>
<evidence type="ECO:0000313" key="4">
    <source>
        <dbReference type="Proteomes" id="UP000014680"/>
    </source>
</evidence>